<protein>
    <submittedName>
        <fullName evidence="2">Cu-processing system permease protein</fullName>
    </submittedName>
</protein>
<dbReference type="AlphaFoldDB" id="A0A2W7PBV3"/>
<proteinExistence type="predicted"/>
<evidence type="ECO:0000256" key="1">
    <source>
        <dbReference type="SAM" id="Phobius"/>
    </source>
</evidence>
<keyword evidence="1" id="KW-0812">Transmembrane</keyword>
<accession>A0A2W7PBV3</accession>
<comment type="caution">
    <text evidence="2">The sequence shown here is derived from an EMBL/GenBank/DDBJ whole genome shotgun (WGS) entry which is preliminary data.</text>
</comment>
<feature type="transmembrane region" description="Helical" evidence="1">
    <location>
        <begin position="119"/>
        <end position="144"/>
    </location>
</feature>
<dbReference type="GO" id="GO:0140359">
    <property type="term" value="F:ABC-type transporter activity"/>
    <property type="evidence" value="ECO:0007669"/>
    <property type="project" value="InterPro"/>
</dbReference>
<feature type="transmembrane region" description="Helical" evidence="1">
    <location>
        <begin position="156"/>
        <end position="176"/>
    </location>
</feature>
<keyword evidence="3" id="KW-1185">Reference proteome</keyword>
<dbReference type="Pfam" id="PF12679">
    <property type="entry name" value="ABC2_membrane_2"/>
    <property type="match status" value="1"/>
</dbReference>
<keyword evidence="1" id="KW-1133">Transmembrane helix</keyword>
<evidence type="ECO:0000313" key="2">
    <source>
        <dbReference type="EMBL" id="PZX04499.1"/>
    </source>
</evidence>
<keyword evidence="1" id="KW-0472">Membrane</keyword>
<dbReference type="EMBL" id="QKZI01000004">
    <property type="protein sequence ID" value="PZX04499.1"/>
    <property type="molecule type" value="Genomic_DNA"/>
</dbReference>
<reference evidence="2 3" key="1">
    <citation type="submission" date="2018-06" db="EMBL/GenBank/DDBJ databases">
        <title>Genomic Encyclopedia of Type Strains, Phase IV (KMG-IV): sequencing the most valuable type-strain genomes for metagenomic binning, comparative biology and taxonomic classification.</title>
        <authorList>
            <person name="Goeker M."/>
        </authorList>
    </citation>
    <scope>NUCLEOTIDE SEQUENCE [LARGE SCALE GENOMIC DNA]</scope>
    <source>
        <strain evidence="2 3">DSM 5</strain>
    </source>
</reference>
<organism evidence="2 3">
    <name type="scientific">Psychrobacillus insolitus</name>
    <dbReference type="NCBI Taxonomy" id="1461"/>
    <lineage>
        <taxon>Bacteria</taxon>
        <taxon>Bacillati</taxon>
        <taxon>Bacillota</taxon>
        <taxon>Bacilli</taxon>
        <taxon>Bacillales</taxon>
        <taxon>Bacillaceae</taxon>
        <taxon>Psychrobacillus</taxon>
    </lineage>
</organism>
<feature type="transmembrane region" description="Helical" evidence="1">
    <location>
        <begin position="89"/>
        <end position="113"/>
    </location>
</feature>
<feature type="transmembrane region" description="Helical" evidence="1">
    <location>
        <begin position="48"/>
        <end position="68"/>
    </location>
</feature>
<gene>
    <name evidence="2" type="ORF">C7437_10410</name>
</gene>
<dbReference type="Proteomes" id="UP000248646">
    <property type="component" value="Unassembled WGS sequence"/>
</dbReference>
<feature type="transmembrane region" description="Helical" evidence="1">
    <location>
        <begin position="229"/>
        <end position="251"/>
    </location>
</feature>
<sequence>MLRSRWMQLVALLFVFVFASVSLIQQMALPEVEGFTRQSAAALNLQLFLLPLFLLTIGSMSIAGDVESGWLSLLKTYPITLRQYVFGKYAALLLSFFVMLALSFSVVIGTGAFVGQLGISWVFVVLSFLIVLIFAAIALLIGAIAKSRLHALALSLVLWASWLLLLSYALMAIGTFSAGHVLQKLLIVNIHINPAEWLRFGYFLLSKQEAVLGPAFYSFTNFYSSPFGLFVYACLSVLWIILSLGFAVFILDRKGRVE</sequence>
<name>A0A2W7PBV3_9BACI</name>
<dbReference type="GO" id="GO:0005886">
    <property type="term" value="C:plasma membrane"/>
    <property type="evidence" value="ECO:0007669"/>
    <property type="project" value="UniProtKB-SubCell"/>
</dbReference>
<dbReference type="OrthoDB" id="2456752at2"/>
<evidence type="ECO:0000313" key="3">
    <source>
        <dbReference type="Proteomes" id="UP000248646"/>
    </source>
</evidence>